<name>I5B6U9_9BACT</name>
<accession>I5B6U9</accession>
<reference evidence="1 2" key="1">
    <citation type="submission" date="2011-09" db="EMBL/GenBank/DDBJ databases">
        <authorList>
            <consortium name="US DOE Joint Genome Institute (JGI-PGF)"/>
            <person name="Lucas S."/>
            <person name="Han J."/>
            <person name="Lapidus A."/>
            <person name="Cheng J.-F."/>
            <person name="Goodwin L."/>
            <person name="Pitluck S."/>
            <person name="Peters L."/>
            <person name="Land M.L."/>
            <person name="Hauser L."/>
            <person name="Orellana R."/>
            <person name="Lovley D."/>
            <person name="Woyke T.J."/>
        </authorList>
    </citation>
    <scope>NUCLEOTIDE SEQUENCE [LARGE SCALE GENOMIC DNA]</scope>
    <source>
        <strain evidence="1 2">2ac9</strain>
    </source>
</reference>
<sequence length="214" mass="24592">MDTKATVHVGDYSRKGKSRGLEAVKALDHEMMPKEKLVPGGIVETETGKAFLFLTDSNKTSDFLMDGIDLWWNSRRESLGDVTRLVINMDNGPECSGRRTRFLQRMVEFANTSGLEIRLAYYPPYHSKYNYIEHYWGGLEQSWNGYLLDSVETVLKRAGNFVWRGVKTTVSLLTSVYQKGITLCTKEKAELEKRLDRFTQLPQWDITIRPLTVN</sequence>
<dbReference type="EMBL" id="CM001488">
    <property type="protein sequence ID" value="EIM65212.1"/>
    <property type="molecule type" value="Genomic_DNA"/>
</dbReference>
<dbReference type="Pfam" id="PF07592">
    <property type="entry name" value="DDE_Tnp_ISAZ013"/>
    <property type="match status" value="1"/>
</dbReference>
<evidence type="ECO:0000313" key="2">
    <source>
        <dbReference type="Proteomes" id="UP000005778"/>
    </source>
</evidence>
<protein>
    <submittedName>
        <fullName evidence="1">Rhodopirellula transposase</fullName>
    </submittedName>
</protein>
<dbReference type="InterPro" id="IPR011518">
    <property type="entry name" value="Transposase_36"/>
</dbReference>
<reference evidence="1 2" key="2">
    <citation type="submission" date="2012-02" db="EMBL/GenBank/DDBJ databases">
        <title>Improved High-Quality Draft sequence of Desulfobacter postgatei 2ac9.</title>
        <authorList>
            <consortium name="US DOE Joint Genome Institute"/>
            <person name="Lucas S."/>
            <person name="Han J."/>
            <person name="Lapidus A."/>
            <person name="Cheng J.-F."/>
            <person name="Goodwin L."/>
            <person name="Pitluck S."/>
            <person name="Peters L."/>
            <person name="Ovchinnikova G."/>
            <person name="Held B."/>
            <person name="Detter J.C."/>
            <person name="Han C."/>
            <person name="Tapia R."/>
            <person name="Land M."/>
            <person name="Hauser L."/>
            <person name="Kyrpides N."/>
            <person name="Ivanova N."/>
            <person name="Pagani I."/>
            <person name="Orellana R."/>
            <person name="Lovley D."/>
            <person name="Woyke T."/>
        </authorList>
    </citation>
    <scope>NUCLEOTIDE SEQUENCE [LARGE SCALE GENOMIC DNA]</scope>
    <source>
        <strain evidence="1 2">2ac9</strain>
    </source>
</reference>
<evidence type="ECO:0000313" key="1">
    <source>
        <dbReference type="EMBL" id="EIM65212.1"/>
    </source>
</evidence>
<dbReference type="STRING" id="879212.DespoDRAFT_03445"/>
<keyword evidence="2" id="KW-1185">Reference proteome</keyword>
<gene>
    <name evidence="1" type="ORF">DespoDRAFT_03445</name>
</gene>
<proteinExistence type="predicted"/>
<dbReference type="eggNOG" id="COG3335">
    <property type="taxonomic scope" value="Bacteria"/>
</dbReference>
<dbReference type="Proteomes" id="UP000005778">
    <property type="component" value="Chromosome"/>
</dbReference>
<dbReference type="AlphaFoldDB" id="I5B6U9"/>
<dbReference type="HOGENOM" id="CLU_064709_1_0_7"/>
<organism evidence="1 2">
    <name type="scientific">Desulfobacter postgatei 2ac9</name>
    <dbReference type="NCBI Taxonomy" id="879212"/>
    <lineage>
        <taxon>Bacteria</taxon>
        <taxon>Pseudomonadati</taxon>
        <taxon>Thermodesulfobacteriota</taxon>
        <taxon>Desulfobacteria</taxon>
        <taxon>Desulfobacterales</taxon>
        <taxon>Desulfobacteraceae</taxon>
        <taxon>Desulfobacter</taxon>
    </lineage>
</organism>